<dbReference type="InterPro" id="IPR046342">
    <property type="entry name" value="CBS_dom_sf"/>
</dbReference>
<evidence type="ECO:0000256" key="1">
    <source>
        <dbReference type="ARBA" id="ARBA00004141"/>
    </source>
</evidence>
<comment type="similarity">
    <text evidence="2">Belongs to the UPF0053 family.</text>
</comment>
<dbReference type="PROSITE" id="PS51846">
    <property type="entry name" value="CNNM"/>
    <property type="match status" value="1"/>
</dbReference>
<keyword evidence="5 9" id="KW-1133">Transmembrane helix</keyword>
<evidence type="ECO:0000256" key="10">
    <source>
        <dbReference type="SAM" id="Phobius"/>
    </source>
</evidence>
<accession>A0ABV1E3I0</accession>
<dbReference type="SUPFAM" id="SSF54631">
    <property type="entry name" value="CBS-domain pair"/>
    <property type="match status" value="1"/>
</dbReference>
<dbReference type="SMART" id="SM01091">
    <property type="entry name" value="CorC_HlyC"/>
    <property type="match status" value="1"/>
</dbReference>
<dbReference type="Pfam" id="PF01595">
    <property type="entry name" value="CNNM"/>
    <property type="match status" value="1"/>
</dbReference>
<dbReference type="InterPro" id="IPR036318">
    <property type="entry name" value="FAD-bd_PCMH-like_sf"/>
</dbReference>
<evidence type="ECO:0000256" key="7">
    <source>
        <dbReference type="ARBA" id="ARBA00023136"/>
    </source>
</evidence>
<feature type="transmembrane region" description="Helical" evidence="10">
    <location>
        <begin position="123"/>
        <end position="145"/>
    </location>
</feature>
<dbReference type="CDD" id="cd04590">
    <property type="entry name" value="CBS_pair_CorC_HlyC_assoc"/>
    <property type="match status" value="1"/>
</dbReference>
<dbReference type="PANTHER" id="PTHR22777:SF17">
    <property type="entry name" value="UPF0053 PROTEIN SLL0260"/>
    <property type="match status" value="1"/>
</dbReference>
<protein>
    <submittedName>
        <fullName evidence="13">Hemolysin family protein</fullName>
    </submittedName>
</protein>
<evidence type="ECO:0000256" key="2">
    <source>
        <dbReference type="ARBA" id="ARBA00006337"/>
    </source>
</evidence>
<feature type="domain" description="CNNM transmembrane" evidence="12">
    <location>
        <begin position="1"/>
        <end position="186"/>
    </location>
</feature>
<name>A0ABV1E3I0_9FIRM</name>
<dbReference type="RefSeq" id="WP_349220260.1">
    <property type="nucleotide sequence ID" value="NZ_JBBMFD010000020.1"/>
</dbReference>
<dbReference type="Proteomes" id="UP001489509">
    <property type="component" value="Unassembled WGS sequence"/>
</dbReference>
<evidence type="ECO:0000256" key="3">
    <source>
        <dbReference type="ARBA" id="ARBA00022692"/>
    </source>
</evidence>
<evidence type="ECO:0000256" key="8">
    <source>
        <dbReference type="PROSITE-ProRule" id="PRU00703"/>
    </source>
</evidence>
<organism evidence="13 14">
    <name type="scientific">Solibaculum intestinale</name>
    <dbReference type="NCBI Taxonomy" id="3133165"/>
    <lineage>
        <taxon>Bacteria</taxon>
        <taxon>Bacillati</taxon>
        <taxon>Bacillota</taxon>
        <taxon>Clostridia</taxon>
        <taxon>Eubacteriales</taxon>
        <taxon>Oscillospiraceae</taxon>
        <taxon>Solibaculum</taxon>
    </lineage>
</organism>
<feature type="domain" description="CBS" evidence="11">
    <location>
        <begin position="205"/>
        <end position="264"/>
    </location>
</feature>
<evidence type="ECO:0000259" key="11">
    <source>
        <dbReference type="PROSITE" id="PS51371"/>
    </source>
</evidence>
<comment type="subcellular location">
    <subcellularLocation>
        <location evidence="1">Membrane</location>
        <topology evidence="1">Multi-pass membrane protein</topology>
    </subcellularLocation>
</comment>
<keyword evidence="6 8" id="KW-0129">CBS domain</keyword>
<dbReference type="PROSITE" id="PS51371">
    <property type="entry name" value="CBS"/>
    <property type="match status" value="2"/>
</dbReference>
<dbReference type="InterPro" id="IPR016169">
    <property type="entry name" value="FAD-bd_PCMH_sub2"/>
</dbReference>
<comment type="caution">
    <text evidence="13">The sequence shown here is derived from an EMBL/GenBank/DDBJ whole genome shotgun (WGS) entry which is preliminary data.</text>
</comment>
<evidence type="ECO:0000256" key="5">
    <source>
        <dbReference type="ARBA" id="ARBA00022989"/>
    </source>
</evidence>
<dbReference type="SMART" id="SM00116">
    <property type="entry name" value="CBS"/>
    <property type="match status" value="2"/>
</dbReference>
<keyword evidence="14" id="KW-1185">Reference proteome</keyword>
<dbReference type="InterPro" id="IPR002550">
    <property type="entry name" value="CNNM"/>
</dbReference>
<dbReference type="EMBL" id="JBBMFD010000020">
    <property type="protein sequence ID" value="MEQ2441270.1"/>
    <property type="molecule type" value="Genomic_DNA"/>
</dbReference>
<gene>
    <name evidence="13" type="ORF">WMO26_10575</name>
</gene>
<keyword evidence="7 9" id="KW-0472">Membrane</keyword>
<dbReference type="Gene3D" id="3.10.580.10">
    <property type="entry name" value="CBS-domain"/>
    <property type="match status" value="1"/>
</dbReference>
<evidence type="ECO:0000313" key="14">
    <source>
        <dbReference type="Proteomes" id="UP001489509"/>
    </source>
</evidence>
<sequence length="419" mass="46564">MDSSSIAMIASLVVLVALSAYFSATETAFSSLNRIRLKNMANLGDQKAALTLSLSNNYDKLLSTILIGNNIVNITSASLATVIFVQYFGDVGVTLSTVIMTVVVLIFGEISPKSLAKENPESFAMFSAPAMRVLIWLLTPVNFLFAQWKRLLGKLFRAKNDQGITEEELMTIVDEAEDQGGIGQYESELIRSAIEFNNLEADDILTPRVNIVAVEDDASREEIAEKFANCGFSRLLVYRESIDHIVGVLHEKDFYSALHAGEFQMKKTMRNAVYVIGSLKISDLMRQLQRSKTHVAVVVDEFGGTQGIVTMEDILEELVGEIWDEHDKVVENMQPIADGVYLVAGGANLEKTLEVLDIDREYDSFTVSGWVIEEMGKIPHAGESFDVENLHVTVTKADGRRVIEVKVEVRQPQEEETRK</sequence>
<feature type="transmembrane region" description="Helical" evidence="10">
    <location>
        <begin position="92"/>
        <end position="111"/>
    </location>
</feature>
<dbReference type="InterPro" id="IPR000644">
    <property type="entry name" value="CBS_dom"/>
</dbReference>
<evidence type="ECO:0000256" key="9">
    <source>
        <dbReference type="PROSITE-ProRule" id="PRU01193"/>
    </source>
</evidence>
<dbReference type="Pfam" id="PF03471">
    <property type="entry name" value="CorC_HlyC"/>
    <property type="match status" value="1"/>
</dbReference>
<evidence type="ECO:0000259" key="12">
    <source>
        <dbReference type="PROSITE" id="PS51846"/>
    </source>
</evidence>
<reference evidence="13 14" key="1">
    <citation type="submission" date="2024-03" db="EMBL/GenBank/DDBJ databases">
        <title>Human intestinal bacterial collection.</title>
        <authorList>
            <person name="Pauvert C."/>
            <person name="Hitch T.C.A."/>
            <person name="Clavel T."/>
        </authorList>
    </citation>
    <scope>NUCLEOTIDE SEQUENCE [LARGE SCALE GENOMIC DNA]</scope>
    <source>
        <strain evidence="13 14">CLA-JM-H44</strain>
    </source>
</reference>
<dbReference type="InterPro" id="IPR005170">
    <property type="entry name" value="Transptr-assoc_dom"/>
</dbReference>
<dbReference type="SUPFAM" id="SSF56176">
    <property type="entry name" value="FAD-binding/transporter-associated domain-like"/>
    <property type="match status" value="1"/>
</dbReference>
<feature type="domain" description="CBS" evidence="11">
    <location>
        <begin position="265"/>
        <end position="325"/>
    </location>
</feature>
<proteinExistence type="inferred from homology"/>
<evidence type="ECO:0000256" key="6">
    <source>
        <dbReference type="ARBA" id="ARBA00023122"/>
    </source>
</evidence>
<evidence type="ECO:0000313" key="13">
    <source>
        <dbReference type="EMBL" id="MEQ2441270.1"/>
    </source>
</evidence>
<keyword evidence="4" id="KW-0677">Repeat</keyword>
<evidence type="ECO:0000256" key="4">
    <source>
        <dbReference type="ARBA" id="ARBA00022737"/>
    </source>
</evidence>
<dbReference type="Gene3D" id="3.30.465.10">
    <property type="match status" value="1"/>
</dbReference>
<dbReference type="PANTHER" id="PTHR22777">
    <property type="entry name" value="HEMOLYSIN-RELATED"/>
    <property type="match status" value="1"/>
</dbReference>
<dbReference type="InterPro" id="IPR044751">
    <property type="entry name" value="Ion_transp-like_CBS"/>
</dbReference>
<feature type="transmembrane region" description="Helical" evidence="10">
    <location>
        <begin position="61"/>
        <end position="85"/>
    </location>
</feature>
<keyword evidence="3 9" id="KW-0812">Transmembrane</keyword>
<dbReference type="Pfam" id="PF00571">
    <property type="entry name" value="CBS"/>
    <property type="match status" value="2"/>
</dbReference>